<evidence type="ECO:0000313" key="3">
    <source>
        <dbReference type="Proteomes" id="UP000717634"/>
    </source>
</evidence>
<sequence length="471" mass="50996">MFCQNLPRFFRLIISAFLLLAATPNLTLFAQSSRAANFRVMSYQAVKMPGTGFILEQGVLGTDGTAMHPVTAIPHGFALAAAAQSGTRNLYLLRKIGKDSVMMLLTDSVGRTLQQPRQYMPQLGGDAKMLVPPSLFGLPNGKGFVLTYPSGKSSRPNIEVRMLSPVLAPLWEQQLTPVCLTTVLHIAASDTHLWLVLREHLALAKRPRVLSFRLSNGDAECNQPLASNDELDVATVVPAGLLLLGTSDRRTSYTAPAEQGKASEYRRDFALLLNPVGQRLFGVGLAWPLSVRPSHYRWQSAGQLPDGSYQLIGETYRNTPNAGPIALGLAGLGMIGAGSPGMIPLSSYINKQPVGLIVAQLSTTGQLAAVHELAVPEVMTAAGLTPILEAPLPDYPTSFRFRGISTDYQHVMLNTNRQVLAYSIATQQLRPLTPARNAIPTVRHIEADRVIVSWSVKLANTGSEFEQIGMP</sequence>
<organism evidence="2 3">
    <name type="scientific">Hymenobacter artigasi</name>
    <dbReference type="NCBI Taxonomy" id="2719616"/>
    <lineage>
        <taxon>Bacteria</taxon>
        <taxon>Pseudomonadati</taxon>
        <taxon>Bacteroidota</taxon>
        <taxon>Cytophagia</taxon>
        <taxon>Cytophagales</taxon>
        <taxon>Hymenobacteraceae</taxon>
        <taxon>Hymenobacter</taxon>
    </lineage>
</organism>
<proteinExistence type="predicted"/>
<dbReference type="Proteomes" id="UP000717634">
    <property type="component" value="Unassembled WGS sequence"/>
</dbReference>
<gene>
    <name evidence="2" type="ORF">HBN54_003069</name>
</gene>
<dbReference type="RefSeq" id="WP_168674067.1">
    <property type="nucleotide sequence ID" value="NZ_JAAVTK010000009.1"/>
</dbReference>
<dbReference type="EMBL" id="JAAVTK010000009">
    <property type="protein sequence ID" value="NKI90465.1"/>
    <property type="molecule type" value="Genomic_DNA"/>
</dbReference>
<comment type="caution">
    <text evidence="2">The sequence shown here is derived from an EMBL/GenBank/DDBJ whole genome shotgun (WGS) entry which is preliminary data.</text>
</comment>
<reference evidence="2 3" key="1">
    <citation type="submission" date="2020-03" db="EMBL/GenBank/DDBJ databases">
        <title>Genomic Encyclopedia of Type Strains, Phase IV (KMG-V): Genome sequencing to study the core and pangenomes of soil and plant-associated prokaryotes.</title>
        <authorList>
            <person name="Whitman W."/>
        </authorList>
    </citation>
    <scope>NUCLEOTIDE SEQUENCE [LARGE SCALE GENOMIC DNA]</scope>
    <source>
        <strain evidence="2 3">1B</strain>
    </source>
</reference>
<feature type="signal peptide" evidence="1">
    <location>
        <begin position="1"/>
        <end position="30"/>
    </location>
</feature>
<keyword evidence="3" id="KW-1185">Reference proteome</keyword>
<keyword evidence="1" id="KW-0732">Signal</keyword>
<feature type="chain" id="PRO_5046050169" evidence="1">
    <location>
        <begin position="31"/>
        <end position="471"/>
    </location>
</feature>
<evidence type="ECO:0000256" key="1">
    <source>
        <dbReference type="SAM" id="SignalP"/>
    </source>
</evidence>
<name>A0ABX1HK48_9BACT</name>
<accession>A0ABX1HK48</accession>
<protein>
    <submittedName>
        <fullName evidence="2">Uncharacterized protein</fullName>
    </submittedName>
</protein>
<evidence type="ECO:0000313" key="2">
    <source>
        <dbReference type="EMBL" id="NKI90465.1"/>
    </source>
</evidence>